<dbReference type="Gene3D" id="1.25.40.10">
    <property type="entry name" value="Tetratricopeptide repeat domain"/>
    <property type="match status" value="3"/>
</dbReference>
<dbReference type="SUPFAM" id="SSF48452">
    <property type="entry name" value="TPR-like"/>
    <property type="match status" value="2"/>
</dbReference>
<dbReference type="Pfam" id="PF13181">
    <property type="entry name" value="TPR_8"/>
    <property type="match status" value="1"/>
</dbReference>
<evidence type="ECO:0000256" key="1">
    <source>
        <dbReference type="ARBA" id="ARBA00000085"/>
    </source>
</evidence>
<keyword evidence="8" id="KW-1133">Transmembrane helix</keyword>
<comment type="catalytic activity">
    <reaction evidence="1">
        <text>ATP + protein L-histidine = ADP + protein N-phospho-L-histidine.</text>
        <dbReference type="EC" id="2.7.13.3"/>
    </reaction>
</comment>
<dbReference type="CDD" id="cd00082">
    <property type="entry name" value="HisKA"/>
    <property type="match status" value="1"/>
</dbReference>
<comment type="caution">
    <text evidence="10">The sequence shown here is derived from an EMBL/GenBank/DDBJ whole genome shotgun (WGS) entry which is preliminary data.</text>
</comment>
<dbReference type="InterPro" id="IPR003661">
    <property type="entry name" value="HisK_dim/P_dom"/>
</dbReference>
<reference evidence="10 11" key="1">
    <citation type="submission" date="2018-05" db="EMBL/GenBank/DDBJ databases">
        <title>Pedobacter paludis sp. nov., isolated from wetland soil.</title>
        <authorList>
            <person name="Zhang Y."/>
            <person name="Wang G."/>
        </authorList>
    </citation>
    <scope>NUCLEOTIDE SEQUENCE [LARGE SCALE GENOMIC DNA]</scope>
    <source>
        <strain evidence="10 11">KCTC22721</strain>
    </source>
</reference>
<dbReference type="Pfam" id="PF13424">
    <property type="entry name" value="TPR_12"/>
    <property type="match status" value="2"/>
</dbReference>
<evidence type="ECO:0000259" key="9">
    <source>
        <dbReference type="PROSITE" id="PS50109"/>
    </source>
</evidence>
<accession>A0A317ETX8</accession>
<dbReference type="Gene3D" id="3.30.565.10">
    <property type="entry name" value="Histidine kinase-like ATPase, C-terminal domain"/>
    <property type="match status" value="1"/>
</dbReference>
<evidence type="ECO:0000256" key="4">
    <source>
        <dbReference type="ARBA" id="ARBA00022679"/>
    </source>
</evidence>
<dbReference type="Pfam" id="PF00512">
    <property type="entry name" value="HisKA"/>
    <property type="match status" value="1"/>
</dbReference>
<dbReference type="PANTHER" id="PTHR43711:SF26">
    <property type="entry name" value="SENSOR HISTIDINE KINASE RCSC"/>
    <property type="match status" value="1"/>
</dbReference>
<proteinExistence type="predicted"/>
<dbReference type="SMART" id="SM00028">
    <property type="entry name" value="TPR"/>
    <property type="match status" value="6"/>
</dbReference>
<dbReference type="SUPFAM" id="SSF47384">
    <property type="entry name" value="Homodimeric domain of signal transducing histidine kinase"/>
    <property type="match status" value="1"/>
</dbReference>
<evidence type="ECO:0000256" key="7">
    <source>
        <dbReference type="PROSITE-ProRule" id="PRU00339"/>
    </source>
</evidence>
<keyword evidence="8" id="KW-0472">Membrane</keyword>
<dbReference type="SMART" id="SM00388">
    <property type="entry name" value="HisKA"/>
    <property type="match status" value="1"/>
</dbReference>
<dbReference type="PROSITE" id="PS50005">
    <property type="entry name" value="TPR"/>
    <property type="match status" value="3"/>
</dbReference>
<evidence type="ECO:0000313" key="11">
    <source>
        <dbReference type="Proteomes" id="UP000245379"/>
    </source>
</evidence>
<dbReference type="PROSITE" id="PS50109">
    <property type="entry name" value="HIS_KIN"/>
    <property type="match status" value="1"/>
</dbReference>
<name>A0A317ETX8_9SPHI</name>
<keyword evidence="8" id="KW-0812">Transmembrane</keyword>
<dbReference type="AlphaFoldDB" id="A0A317ETX8"/>
<keyword evidence="4" id="KW-0808">Transferase</keyword>
<dbReference type="Proteomes" id="UP000245379">
    <property type="component" value="Unassembled WGS sequence"/>
</dbReference>
<keyword evidence="3" id="KW-0597">Phosphoprotein</keyword>
<dbReference type="InterPro" id="IPR050736">
    <property type="entry name" value="Sensor_HK_Regulatory"/>
</dbReference>
<feature type="domain" description="Histidine kinase" evidence="9">
    <location>
        <begin position="562"/>
        <end position="781"/>
    </location>
</feature>
<dbReference type="InterPro" id="IPR011990">
    <property type="entry name" value="TPR-like_helical_dom_sf"/>
</dbReference>
<feature type="transmembrane region" description="Helical" evidence="8">
    <location>
        <begin position="512"/>
        <end position="530"/>
    </location>
</feature>
<dbReference type="PRINTS" id="PR00344">
    <property type="entry name" value="BCTRLSENSOR"/>
</dbReference>
<evidence type="ECO:0000313" key="10">
    <source>
        <dbReference type="EMBL" id="PWS29487.1"/>
    </source>
</evidence>
<dbReference type="Pfam" id="PF02518">
    <property type="entry name" value="HATPase_c"/>
    <property type="match status" value="1"/>
</dbReference>
<dbReference type="EMBL" id="QGNZ01000001">
    <property type="protein sequence ID" value="PWS29487.1"/>
    <property type="molecule type" value="Genomic_DNA"/>
</dbReference>
<feature type="repeat" description="TPR" evidence="7">
    <location>
        <begin position="281"/>
        <end position="314"/>
    </location>
</feature>
<evidence type="ECO:0000256" key="8">
    <source>
        <dbReference type="SAM" id="Phobius"/>
    </source>
</evidence>
<feature type="repeat" description="TPR" evidence="7">
    <location>
        <begin position="321"/>
        <end position="354"/>
    </location>
</feature>
<evidence type="ECO:0000256" key="2">
    <source>
        <dbReference type="ARBA" id="ARBA00012438"/>
    </source>
</evidence>
<sequence length="792" mass="90627">MFNQLKYCTISQSNELLTLITKRVSILLCLVFFVSSYCFSQTQQQQKELDALLLLNQNNTKSDSTKLIILTKVYRQYMKMRNFEKVDEYVDETIELAQKLNLRRYSFNAYYRRGLFNHGFNKYQKAEENYFDAIKEATALKDQNQVAGCYLSLGALYMEIPDYAKSLGMNQKALELYQKYGDEEDLANCFTNIAGVYQDLHQEAKSLEYLKKALTVYLKEGDKSRGTAVVHLSMGLAYFTASKEEQIKIGIPPNQRLTIALDYFNKSLKGGEDIDDQGIVAESIKSIGDVYAEMGDKNLALKSYQKAIQISKTADNKINYSESLYALGDFYKKQKDYDNAVVLLSNSFKVAEENKFFENQKNSAYALSEAYEELGDFDRSLAYYKQYVEIKDQIFNEDKEKEITRQQMRIDFGVKEKDYLLRQKITDGELQRQFLLAKQQQQLLILRKQELAISDRDKDLQRINYLTKKHELENAKKLQKSDSISAQLQAIISNKKISSQEQQIRFDWKVKIFLTVGITLVLLTAVIIFFNQRKTTRLNKIINLQKRELEQLSRVKDRIFSVVSHDMRTPVNSLISFIQMLEDGNIEQEKLSRYAASLKNNLTYTSTMMENLLNWAASQMQGFNPYLEELNVQETADEVINTLKQHASQKNIIVNNHIEKDTYCSADLNMLSLVLRNLISNAIKFTPNGGSVTIDTERANGYLNVKVSDTGVGMSPAQINHFNKPGYLGSGVSTLGTNKEKGTGLGLLLCRTFISLMDGKIAVNAAYKQGSQFIISLRENPKSSESKHKVIS</sequence>
<dbReference type="SMART" id="SM00387">
    <property type="entry name" value="HATPase_c"/>
    <property type="match status" value="1"/>
</dbReference>
<keyword evidence="5" id="KW-0418">Kinase</keyword>
<organism evidence="10 11">
    <name type="scientific">Pedobacter yonginense</name>
    <dbReference type="NCBI Taxonomy" id="651869"/>
    <lineage>
        <taxon>Bacteria</taxon>
        <taxon>Pseudomonadati</taxon>
        <taxon>Bacteroidota</taxon>
        <taxon>Sphingobacteriia</taxon>
        <taxon>Sphingobacteriales</taxon>
        <taxon>Sphingobacteriaceae</taxon>
        <taxon>Pedobacter</taxon>
    </lineage>
</organism>
<dbReference type="EC" id="2.7.13.3" evidence="2"/>
<dbReference type="InterPro" id="IPR003594">
    <property type="entry name" value="HATPase_dom"/>
</dbReference>
<dbReference type="InterPro" id="IPR019734">
    <property type="entry name" value="TPR_rpt"/>
</dbReference>
<dbReference type="GO" id="GO:0000155">
    <property type="term" value="F:phosphorelay sensor kinase activity"/>
    <property type="evidence" value="ECO:0007669"/>
    <property type="project" value="InterPro"/>
</dbReference>
<keyword evidence="6" id="KW-0902">Two-component regulatory system</keyword>
<dbReference type="SUPFAM" id="SSF55874">
    <property type="entry name" value="ATPase domain of HSP90 chaperone/DNA topoisomerase II/histidine kinase"/>
    <property type="match status" value="1"/>
</dbReference>
<feature type="repeat" description="TPR" evidence="7">
    <location>
        <begin position="147"/>
        <end position="180"/>
    </location>
</feature>
<keyword evidence="11" id="KW-1185">Reference proteome</keyword>
<dbReference type="CDD" id="cd00075">
    <property type="entry name" value="HATPase"/>
    <property type="match status" value="1"/>
</dbReference>
<gene>
    <name evidence="10" type="ORF">DHW03_06655</name>
</gene>
<dbReference type="InterPro" id="IPR036097">
    <property type="entry name" value="HisK_dim/P_sf"/>
</dbReference>
<dbReference type="InterPro" id="IPR005467">
    <property type="entry name" value="His_kinase_dom"/>
</dbReference>
<evidence type="ECO:0000256" key="5">
    <source>
        <dbReference type="ARBA" id="ARBA00022777"/>
    </source>
</evidence>
<dbReference type="InterPro" id="IPR036890">
    <property type="entry name" value="HATPase_C_sf"/>
</dbReference>
<evidence type="ECO:0000256" key="3">
    <source>
        <dbReference type="ARBA" id="ARBA00022553"/>
    </source>
</evidence>
<dbReference type="Gene3D" id="1.10.287.130">
    <property type="match status" value="1"/>
</dbReference>
<evidence type="ECO:0000256" key="6">
    <source>
        <dbReference type="ARBA" id="ARBA00023012"/>
    </source>
</evidence>
<dbReference type="InterPro" id="IPR004358">
    <property type="entry name" value="Sig_transdc_His_kin-like_C"/>
</dbReference>
<dbReference type="PANTHER" id="PTHR43711">
    <property type="entry name" value="TWO-COMPONENT HISTIDINE KINASE"/>
    <property type="match status" value="1"/>
</dbReference>
<keyword evidence="7" id="KW-0802">TPR repeat</keyword>
<protein>
    <recommendedName>
        <fullName evidence="2">histidine kinase</fullName>
        <ecNumber evidence="2">2.7.13.3</ecNumber>
    </recommendedName>
</protein>